<dbReference type="PANTHER" id="PTHR45663:SF11">
    <property type="entry name" value="GEO12009P1"/>
    <property type="match status" value="1"/>
</dbReference>
<dbReference type="EMBL" id="RKHK01000001">
    <property type="protein sequence ID" value="ROR72075.1"/>
    <property type="molecule type" value="Genomic_DNA"/>
</dbReference>
<dbReference type="OrthoDB" id="5181746at2"/>
<evidence type="ECO:0000256" key="3">
    <source>
        <dbReference type="SAM" id="MobiDB-lite"/>
    </source>
</evidence>
<comment type="caution">
    <text evidence="5">The sequence shown here is derived from an EMBL/GenBank/DDBJ whole genome shotgun (WGS) entry which is preliminary data.</text>
</comment>
<protein>
    <submittedName>
        <fullName evidence="5">Putative thioredoxin</fullName>
    </submittedName>
</protein>
<gene>
    <name evidence="5" type="ORF">EDD31_0421</name>
</gene>
<dbReference type="Pfam" id="PF00085">
    <property type="entry name" value="Thioredoxin"/>
    <property type="match status" value="1"/>
</dbReference>
<dbReference type="Gene3D" id="1.25.40.10">
    <property type="entry name" value="Tetratricopeptide repeat domain"/>
    <property type="match status" value="1"/>
</dbReference>
<dbReference type="InterPro" id="IPR036249">
    <property type="entry name" value="Thioredoxin-like_sf"/>
</dbReference>
<accession>A0A3N2B9Z2</accession>
<dbReference type="SUPFAM" id="SSF52833">
    <property type="entry name" value="Thioredoxin-like"/>
    <property type="match status" value="1"/>
</dbReference>
<feature type="region of interest" description="Disordered" evidence="3">
    <location>
        <begin position="173"/>
        <end position="194"/>
    </location>
</feature>
<sequence length="330" mass="34276">MSQPTAGPPGRRGAPAPQNLNLHGAVDLSGLANRRPDGPASRPGASGPASGTTPSEGGDGLILEVSEANFAEVVQGSAEVPLILNITSARSDASAQLTPVLEKLTHEYAGRFRLAHIDADANPQIAQALQVQALPTVVAVLGGRPAPLFQGAYPEEQVRQVFDEVLRLAAQSGVTGTASVPDSDEPAPSEPELPPLHAEAMAAIERGDLDGAEDAYTRALKDNPGDSEAEAAREQVRLIRRAQQYDADTALAAAESAGPQDVDAQLAAADIEAASGQFGPAFDRLLAVIRATAGDEREHVRIRLVAFFGIAGPSHPEVARARKLLASALF</sequence>
<feature type="compositionally biased region" description="Low complexity" evidence="3">
    <location>
        <begin position="8"/>
        <end position="17"/>
    </location>
</feature>
<organism evidence="5 6">
    <name type="scientific">Bogoriella caseilytica</name>
    <dbReference type="NCBI Taxonomy" id="56055"/>
    <lineage>
        <taxon>Bacteria</taxon>
        <taxon>Bacillati</taxon>
        <taxon>Actinomycetota</taxon>
        <taxon>Actinomycetes</taxon>
        <taxon>Micrococcales</taxon>
        <taxon>Bogoriellaceae</taxon>
        <taxon>Bogoriella</taxon>
    </lineage>
</organism>
<evidence type="ECO:0000256" key="1">
    <source>
        <dbReference type="ARBA" id="ARBA00008987"/>
    </source>
</evidence>
<dbReference type="SUPFAM" id="SSF48452">
    <property type="entry name" value="TPR-like"/>
    <property type="match status" value="1"/>
</dbReference>
<feature type="region of interest" description="Disordered" evidence="3">
    <location>
        <begin position="1"/>
        <end position="60"/>
    </location>
</feature>
<evidence type="ECO:0000259" key="4">
    <source>
        <dbReference type="PROSITE" id="PS51352"/>
    </source>
</evidence>
<dbReference type="GO" id="GO:0006950">
    <property type="term" value="P:response to stress"/>
    <property type="evidence" value="ECO:0007669"/>
    <property type="project" value="UniProtKB-ARBA"/>
</dbReference>
<keyword evidence="6" id="KW-1185">Reference proteome</keyword>
<dbReference type="PROSITE" id="PS51352">
    <property type="entry name" value="THIOREDOXIN_2"/>
    <property type="match status" value="1"/>
</dbReference>
<dbReference type="InterPro" id="IPR013766">
    <property type="entry name" value="Thioredoxin_domain"/>
</dbReference>
<dbReference type="CDD" id="cd02956">
    <property type="entry name" value="ybbN"/>
    <property type="match status" value="1"/>
</dbReference>
<dbReference type="InterPro" id="IPR011990">
    <property type="entry name" value="TPR-like_helical_dom_sf"/>
</dbReference>
<dbReference type="Pfam" id="PF14561">
    <property type="entry name" value="TPR_20"/>
    <property type="match status" value="1"/>
</dbReference>
<evidence type="ECO:0000313" key="5">
    <source>
        <dbReference type="EMBL" id="ROR72075.1"/>
    </source>
</evidence>
<reference evidence="5 6" key="1">
    <citation type="submission" date="2018-11" db="EMBL/GenBank/DDBJ databases">
        <title>Sequencing the genomes of 1000 actinobacteria strains.</title>
        <authorList>
            <person name="Klenk H.-P."/>
        </authorList>
    </citation>
    <scope>NUCLEOTIDE SEQUENCE [LARGE SCALE GENOMIC DNA]</scope>
    <source>
        <strain evidence="5 6">DSM 11294</strain>
    </source>
</reference>
<evidence type="ECO:0000256" key="2">
    <source>
        <dbReference type="ARBA" id="ARBA00023284"/>
    </source>
</evidence>
<dbReference type="PANTHER" id="PTHR45663">
    <property type="entry name" value="GEO12009P1"/>
    <property type="match status" value="1"/>
</dbReference>
<dbReference type="AlphaFoldDB" id="A0A3N2B9Z2"/>
<dbReference type="GO" id="GO:0015035">
    <property type="term" value="F:protein-disulfide reductase activity"/>
    <property type="evidence" value="ECO:0007669"/>
    <property type="project" value="TreeGrafter"/>
</dbReference>
<dbReference type="GO" id="GO:0005737">
    <property type="term" value="C:cytoplasm"/>
    <property type="evidence" value="ECO:0007669"/>
    <property type="project" value="TreeGrafter"/>
</dbReference>
<name>A0A3N2B9Z2_9MICO</name>
<proteinExistence type="inferred from homology"/>
<feature type="domain" description="Thioredoxin" evidence="4">
    <location>
        <begin position="41"/>
        <end position="167"/>
    </location>
</feature>
<dbReference type="Proteomes" id="UP000280668">
    <property type="component" value="Unassembled WGS sequence"/>
</dbReference>
<comment type="similarity">
    <text evidence="1">Belongs to the thioredoxin family.</text>
</comment>
<keyword evidence="2" id="KW-0676">Redox-active center</keyword>
<dbReference type="Gene3D" id="3.40.30.10">
    <property type="entry name" value="Glutaredoxin"/>
    <property type="match status" value="1"/>
</dbReference>
<dbReference type="RefSeq" id="WP_123302695.1">
    <property type="nucleotide sequence ID" value="NZ_RKHK01000001.1"/>
</dbReference>
<evidence type="ECO:0000313" key="6">
    <source>
        <dbReference type="Proteomes" id="UP000280668"/>
    </source>
</evidence>